<keyword evidence="2" id="KW-1185">Reference proteome</keyword>
<evidence type="ECO:0000313" key="1">
    <source>
        <dbReference type="EMBL" id="ANZ66641.1"/>
    </source>
</evidence>
<sequence>MALDSLFRNDVTLIVRVILHMMRKGDKKLVITWPDHKIAVAMFDYFAMCDNCAWLSVVKQAKR</sequence>
<accession>A0A1B2IX76</accession>
<name>A0A1B2IX76_9LACO</name>
<proteinExistence type="predicted"/>
<dbReference type="EMBL" id="CP014924">
    <property type="protein sequence ID" value="ANZ66641.1"/>
    <property type="molecule type" value="Genomic_DNA"/>
</dbReference>
<dbReference type="KEGG" id="lpd:AYR62_14510"/>
<organism evidence="1 2">
    <name type="scientific">Secundilactobacillus paracollinoides</name>
    <dbReference type="NCBI Taxonomy" id="240427"/>
    <lineage>
        <taxon>Bacteria</taxon>
        <taxon>Bacillati</taxon>
        <taxon>Bacillota</taxon>
        <taxon>Bacilli</taxon>
        <taxon>Lactobacillales</taxon>
        <taxon>Lactobacillaceae</taxon>
        <taxon>Secundilactobacillus</taxon>
    </lineage>
</organism>
<dbReference type="Proteomes" id="UP000093267">
    <property type="component" value="Chromosome"/>
</dbReference>
<evidence type="ECO:0000313" key="2">
    <source>
        <dbReference type="Proteomes" id="UP000093267"/>
    </source>
</evidence>
<dbReference type="AlphaFoldDB" id="A0A1B2IX76"/>
<reference evidence="1 2" key="1">
    <citation type="submission" date="2016-03" db="EMBL/GenBank/DDBJ databases">
        <title>Pediococcus and Lactobacillus from brewery environment - whole genome sequencing and assembly.</title>
        <authorList>
            <person name="Behr J."/>
            <person name="Geissler A.J."/>
            <person name="Vogel R.F."/>
        </authorList>
    </citation>
    <scope>NUCLEOTIDE SEQUENCE [LARGE SCALE GENOMIC DNA]</scope>
    <source>
        <strain evidence="1 2">TMW 1.1995</strain>
    </source>
</reference>
<protein>
    <submittedName>
        <fullName evidence="1">Uncharacterized protein</fullName>
    </submittedName>
</protein>
<gene>
    <name evidence="1" type="ORF">AYR63_05500</name>
</gene>